<dbReference type="Gene3D" id="2.130.10.10">
    <property type="entry name" value="YVTN repeat-like/Quinoprotein amine dehydrogenase"/>
    <property type="match status" value="2"/>
</dbReference>
<dbReference type="GO" id="GO:0010506">
    <property type="term" value="P:regulation of autophagy"/>
    <property type="evidence" value="ECO:0007669"/>
    <property type="project" value="TreeGrafter"/>
</dbReference>
<keyword evidence="2" id="KW-1185">Reference proteome</keyword>
<gene>
    <name evidence="1" type="ORF">A6R68_16030</name>
</gene>
<dbReference type="OrthoDB" id="9059345at2759"/>
<reference evidence="1 2" key="1">
    <citation type="submission" date="2016-06" db="EMBL/GenBank/DDBJ databases">
        <title>The Draft Genome Sequence and Annotation of the Desert Woodrat Neotoma lepida.</title>
        <authorList>
            <person name="Campbell M."/>
            <person name="Oakeson K.F."/>
            <person name="Yandell M."/>
            <person name="Halpert J.R."/>
            <person name="Dearing D."/>
        </authorList>
    </citation>
    <scope>NUCLEOTIDE SEQUENCE [LARGE SCALE GENOMIC DNA]</scope>
    <source>
        <strain evidence="1">417</strain>
        <tissue evidence="1">Liver</tissue>
    </source>
</reference>
<dbReference type="GO" id="GO:0031931">
    <property type="term" value="C:TORC1 complex"/>
    <property type="evidence" value="ECO:0007669"/>
    <property type="project" value="InterPro"/>
</dbReference>
<dbReference type="GO" id="GO:0071230">
    <property type="term" value="P:cellular response to amino acid stimulus"/>
    <property type="evidence" value="ECO:0007669"/>
    <property type="project" value="TreeGrafter"/>
</dbReference>
<accession>A0A1A6H748</accession>
<evidence type="ECO:0000313" key="1">
    <source>
        <dbReference type="EMBL" id="OBS73432.1"/>
    </source>
</evidence>
<dbReference type="GO" id="GO:0009267">
    <property type="term" value="P:cellular response to starvation"/>
    <property type="evidence" value="ECO:0007669"/>
    <property type="project" value="TreeGrafter"/>
</dbReference>
<dbReference type="Proteomes" id="UP000092124">
    <property type="component" value="Unassembled WGS sequence"/>
</dbReference>
<dbReference type="AlphaFoldDB" id="A0A1A6H748"/>
<comment type="caution">
    <text evidence="1">The sequence shown here is derived from an EMBL/GenBank/DDBJ whole genome shotgun (WGS) entry which is preliminary data.</text>
</comment>
<dbReference type="FunFam" id="2.130.10.10:FF:000072">
    <property type="entry name" value="Regulatory-associated protein of MTOR, complex 1"/>
    <property type="match status" value="1"/>
</dbReference>
<dbReference type="SMART" id="SM00320">
    <property type="entry name" value="WD40"/>
    <property type="match status" value="6"/>
</dbReference>
<dbReference type="InterPro" id="IPR036322">
    <property type="entry name" value="WD40_repeat_dom_sf"/>
</dbReference>
<protein>
    <submittedName>
        <fullName evidence="1">Uncharacterized protein</fullName>
    </submittedName>
</protein>
<evidence type="ECO:0000313" key="2">
    <source>
        <dbReference type="Proteomes" id="UP000092124"/>
    </source>
</evidence>
<dbReference type="GO" id="GO:0030307">
    <property type="term" value="P:positive regulation of cell growth"/>
    <property type="evidence" value="ECO:0007669"/>
    <property type="project" value="TreeGrafter"/>
</dbReference>
<sequence>MKSSESHRGQLITASVVLIQKTNVRKLSSHQGQSQEILLAYDDGAIRVWKNFADLEKNPEMVTAWQGLSDMLPTTRGAGMVVDWEQETGLLMSSGDVRIVRIWDTDRETKVQDIPTGADSCVTSLSCDSHRSLIVAGLGDGSIRVYDRRMALSECRVMTYREHTAWVVKAYLQKHPEGHIVSVSVNGDVRFFDPRMPESVNVMQIVKGLTALDIHPQANLIACGSMNQFTAVYNANGELINNIKYYDGFMGQRVGAISCLAFHPHWVCTFPPGFLGKGPHLAVGSNDYYISVYSVEKRVR</sequence>
<organism evidence="1 2">
    <name type="scientific">Neotoma lepida</name>
    <name type="common">Desert woodrat</name>
    <dbReference type="NCBI Taxonomy" id="56216"/>
    <lineage>
        <taxon>Eukaryota</taxon>
        <taxon>Metazoa</taxon>
        <taxon>Chordata</taxon>
        <taxon>Craniata</taxon>
        <taxon>Vertebrata</taxon>
        <taxon>Euteleostomi</taxon>
        <taxon>Mammalia</taxon>
        <taxon>Eutheria</taxon>
        <taxon>Euarchontoglires</taxon>
        <taxon>Glires</taxon>
        <taxon>Rodentia</taxon>
        <taxon>Myomorpha</taxon>
        <taxon>Muroidea</taxon>
        <taxon>Cricetidae</taxon>
        <taxon>Neotominae</taxon>
        <taxon>Neotoma</taxon>
    </lineage>
</organism>
<dbReference type="InterPro" id="IPR001680">
    <property type="entry name" value="WD40_rpt"/>
</dbReference>
<dbReference type="EMBL" id="LZPO01046517">
    <property type="protein sequence ID" value="OBS73432.1"/>
    <property type="molecule type" value="Genomic_DNA"/>
</dbReference>
<proteinExistence type="predicted"/>
<dbReference type="InterPro" id="IPR015943">
    <property type="entry name" value="WD40/YVTN_repeat-like_dom_sf"/>
</dbReference>
<dbReference type="GO" id="GO:0038202">
    <property type="term" value="P:TORC1 signaling"/>
    <property type="evidence" value="ECO:0007669"/>
    <property type="project" value="TreeGrafter"/>
</dbReference>
<dbReference type="PANTHER" id="PTHR12848">
    <property type="entry name" value="REGULATORY-ASSOCIATED PROTEIN OF MTOR"/>
    <property type="match status" value="1"/>
</dbReference>
<dbReference type="SUPFAM" id="SSF50978">
    <property type="entry name" value="WD40 repeat-like"/>
    <property type="match status" value="1"/>
</dbReference>
<dbReference type="GO" id="GO:0030674">
    <property type="term" value="F:protein-macromolecule adaptor activity"/>
    <property type="evidence" value="ECO:0007669"/>
    <property type="project" value="TreeGrafter"/>
</dbReference>
<feature type="non-terminal residue" evidence="1">
    <location>
        <position position="300"/>
    </location>
</feature>
<dbReference type="InterPro" id="IPR004083">
    <property type="entry name" value="Raptor"/>
</dbReference>
<dbReference type="GO" id="GO:0005737">
    <property type="term" value="C:cytoplasm"/>
    <property type="evidence" value="ECO:0007669"/>
    <property type="project" value="TreeGrafter"/>
</dbReference>
<dbReference type="PANTHER" id="PTHR12848:SF16">
    <property type="entry name" value="REGULATORY-ASSOCIATED PROTEIN OF MTOR"/>
    <property type="match status" value="1"/>
</dbReference>
<name>A0A1A6H748_NEOLE</name>
<dbReference type="STRING" id="56216.A0A1A6H748"/>
<dbReference type="Pfam" id="PF00400">
    <property type="entry name" value="WD40"/>
    <property type="match status" value="1"/>
</dbReference>